<feature type="domain" description="CS" evidence="3">
    <location>
        <begin position="3"/>
        <end position="101"/>
    </location>
</feature>
<dbReference type="FunFam" id="2.60.40.790:FF:000013">
    <property type="entry name" value="Very-long-chain (3R)-3-hydroxyacyl-CoA dehydratase"/>
    <property type="match status" value="1"/>
</dbReference>
<dbReference type="PANTHER" id="PTHR22932">
    <property type="entry name" value="TELOMERASE-BINDING PROTEIN P23 HSP90 CO-CHAPERONE"/>
    <property type="match status" value="1"/>
</dbReference>
<gene>
    <name evidence="4" type="primary">Piso0_005448</name>
    <name evidence="4" type="ORF">GNLVRS01_PISO0N15325g</name>
</gene>
<dbReference type="AlphaFoldDB" id="G8XZ16"/>
<evidence type="ECO:0000313" key="5">
    <source>
        <dbReference type="Proteomes" id="UP000005222"/>
    </source>
</evidence>
<organism evidence="4 5">
    <name type="scientific">Pichia sorbitophila (strain ATCC MYA-4447 / BCRC 22081 / CBS 7064 / NBRC 10061 / NRRL Y-12695)</name>
    <name type="common">Hybrid yeast</name>
    <dbReference type="NCBI Taxonomy" id="559304"/>
    <lineage>
        <taxon>Eukaryota</taxon>
        <taxon>Fungi</taxon>
        <taxon>Dikarya</taxon>
        <taxon>Ascomycota</taxon>
        <taxon>Saccharomycotina</taxon>
        <taxon>Pichiomycetes</taxon>
        <taxon>Debaryomycetaceae</taxon>
        <taxon>Millerozyma</taxon>
    </lineage>
</organism>
<dbReference type="GO" id="GO:0006457">
    <property type="term" value="P:protein folding"/>
    <property type="evidence" value="ECO:0007669"/>
    <property type="project" value="TreeGrafter"/>
</dbReference>
<dbReference type="GO" id="GO:0005634">
    <property type="term" value="C:nucleus"/>
    <property type="evidence" value="ECO:0007669"/>
    <property type="project" value="TreeGrafter"/>
</dbReference>
<dbReference type="PANTHER" id="PTHR22932:SF1">
    <property type="entry name" value="CO-CHAPERONE PROTEIN DAF-41"/>
    <property type="match status" value="1"/>
</dbReference>
<dbReference type="FunCoup" id="G8XZ16">
    <property type="interactions" value="1906"/>
</dbReference>
<dbReference type="eggNOG" id="KOG3158">
    <property type="taxonomic scope" value="Eukaryota"/>
</dbReference>
<dbReference type="InterPro" id="IPR008978">
    <property type="entry name" value="HSP20-like_chaperone"/>
</dbReference>
<feature type="compositionally biased region" description="Gly residues" evidence="2">
    <location>
        <begin position="163"/>
        <end position="173"/>
    </location>
</feature>
<dbReference type="SUPFAM" id="SSF49764">
    <property type="entry name" value="HSP20-like chaperones"/>
    <property type="match status" value="1"/>
</dbReference>
<dbReference type="PROSITE" id="PS51203">
    <property type="entry name" value="CS"/>
    <property type="match status" value="1"/>
</dbReference>
<dbReference type="GO" id="GO:0051879">
    <property type="term" value="F:Hsp90 protein binding"/>
    <property type="evidence" value="ECO:0007669"/>
    <property type="project" value="InterPro"/>
</dbReference>
<proteinExistence type="inferred from homology"/>
<dbReference type="EMBL" id="FO082046">
    <property type="protein sequence ID" value="CCE86925.1"/>
    <property type="molecule type" value="Genomic_DNA"/>
</dbReference>
<dbReference type="GO" id="GO:0051087">
    <property type="term" value="F:protein-folding chaperone binding"/>
    <property type="evidence" value="ECO:0007669"/>
    <property type="project" value="TreeGrafter"/>
</dbReference>
<name>G8XZ16_PICSO</name>
<protein>
    <submittedName>
        <fullName evidence="4">Piso0_005448 protein</fullName>
    </submittedName>
</protein>
<dbReference type="InParanoid" id="G8XZ16"/>
<comment type="similarity">
    <text evidence="1">Belongs to the p23/wos2 family.</text>
</comment>
<dbReference type="Gene3D" id="2.60.40.790">
    <property type="match status" value="1"/>
</dbReference>
<dbReference type="OrthoDB" id="1564555at2759"/>
<feature type="region of interest" description="Disordered" evidence="2">
    <location>
        <begin position="161"/>
        <end position="207"/>
    </location>
</feature>
<evidence type="ECO:0000256" key="2">
    <source>
        <dbReference type="SAM" id="MobiDB-lite"/>
    </source>
</evidence>
<evidence type="ECO:0000259" key="3">
    <source>
        <dbReference type="PROSITE" id="PS51203"/>
    </source>
</evidence>
<sequence length="207" mass="22902">MTKVTPEVLWAQRSNAEDASKNLIYLTIKVLDPVNVKLDLKPDSLSFSAGSQDNTVEYELNLQFYDEIDPENSQKSAESGNHIFLVLRKKNMQEEYWPRLTKEKLKLHYIKTNFELWVDEDEQEEQPENDDAANMMNMGGMGDMGGMGGMGGMDFSQLMQNMGGAGGAGGLGGDFDMSKLASQLGEAGAGNEDEKGDDEEAEEIKKD</sequence>
<dbReference type="GO" id="GO:0005829">
    <property type="term" value="C:cytosol"/>
    <property type="evidence" value="ECO:0007669"/>
    <property type="project" value="TreeGrafter"/>
</dbReference>
<evidence type="ECO:0000256" key="1">
    <source>
        <dbReference type="ARBA" id="ARBA00025733"/>
    </source>
</evidence>
<accession>G8XZ16</accession>
<feature type="compositionally biased region" description="Acidic residues" evidence="2">
    <location>
        <begin position="194"/>
        <end position="207"/>
    </location>
</feature>
<keyword evidence="5" id="KW-1185">Reference proteome</keyword>
<dbReference type="OMA" id="EEGPYWP"/>
<dbReference type="InterPro" id="IPR045250">
    <property type="entry name" value="p23-like"/>
</dbReference>
<evidence type="ECO:0000313" key="4">
    <source>
        <dbReference type="EMBL" id="CCE86925.1"/>
    </source>
</evidence>
<reference evidence="4 5" key="1">
    <citation type="journal article" date="2012" name="G3 (Bethesda)">
        <title>Pichia sorbitophila, an interspecies yeast hybrid reveals early steps of genome resolution following polyploidization.</title>
        <authorList>
            <person name="Leh Louis V."/>
            <person name="Despons L."/>
            <person name="Friedrich A."/>
            <person name="Martin T."/>
            <person name="Durrens P."/>
            <person name="Casaregola S."/>
            <person name="Neuveglise C."/>
            <person name="Fairhead C."/>
            <person name="Marck C."/>
            <person name="Cruz J.A."/>
            <person name="Straub M.L."/>
            <person name="Kugler V."/>
            <person name="Sacerdot C."/>
            <person name="Uzunov Z."/>
            <person name="Thierry A."/>
            <person name="Weiss S."/>
            <person name="Bleykasten C."/>
            <person name="De Montigny J."/>
            <person name="Jacques N."/>
            <person name="Jung P."/>
            <person name="Lemaire M."/>
            <person name="Mallet S."/>
            <person name="Morel G."/>
            <person name="Richard G.F."/>
            <person name="Sarkar A."/>
            <person name="Savel G."/>
            <person name="Schacherer J."/>
            <person name="Seret M.L."/>
            <person name="Talla E."/>
            <person name="Samson G."/>
            <person name="Jubin C."/>
            <person name="Poulain J."/>
            <person name="Vacherie B."/>
            <person name="Barbe V."/>
            <person name="Pelletier E."/>
            <person name="Sherman D.J."/>
            <person name="Westhof E."/>
            <person name="Weissenbach J."/>
            <person name="Baret P.V."/>
            <person name="Wincker P."/>
            <person name="Gaillardin C."/>
            <person name="Dujon B."/>
            <person name="Souciet J.L."/>
        </authorList>
    </citation>
    <scope>NUCLEOTIDE SEQUENCE [LARGE SCALE GENOMIC DNA]</scope>
    <source>
        <strain evidence="5">ATCC MYA-4447 / BCRC 22081 / CBS 7064 / NBRC 10061 / NRRL Y-12695</strain>
    </source>
</reference>
<dbReference type="InterPro" id="IPR007052">
    <property type="entry name" value="CS_dom"/>
</dbReference>
<dbReference type="Proteomes" id="UP000005222">
    <property type="component" value="Chromosome N"/>
</dbReference>
<dbReference type="Pfam" id="PF04969">
    <property type="entry name" value="CS"/>
    <property type="match status" value="1"/>
</dbReference>
<dbReference type="HOGENOM" id="CLU_078883_0_0_1"/>
<dbReference type="STRING" id="559304.G8XZ16"/>
<dbReference type="CDD" id="cd06465">
    <property type="entry name" value="p23_hB-ind1_like"/>
    <property type="match status" value="1"/>
</dbReference>
<dbReference type="GO" id="GO:0051131">
    <property type="term" value="P:chaperone-mediated protein complex assembly"/>
    <property type="evidence" value="ECO:0007669"/>
    <property type="project" value="TreeGrafter"/>
</dbReference>